<proteinExistence type="predicted"/>
<dbReference type="Pfam" id="PF12796">
    <property type="entry name" value="Ank_2"/>
    <property type="match status" value="7"/>
</dbReference>
<dbReference type="Gene3D" id="1.25.40.20">
    <property type="entry name" value="Ankyrin repeat-containing domain"/>
    <property type="match status" value="3"/>
</dbReference>
<evidence type="ECO:0000313" key="7">
    <source>
        <dbReference type="Proteomes" id="UP000011083"/>
    </source>
</evidence>
<dbReference type="InterPro" id="IPR036770">
    <property type="entry name" value="Ankyrin_rpt-contain_sf"/>
</dbReference>
<dbReference type="SMART" id="SM00248">
    <property type="entry name" value="ANK"/>
    <property type="match status" value="26"/>
</dbReference>
<dbReference type="PANTHER" id="PTHR24198">
    <property type="entry name" value="ANKYRIN REPEAT AND PROTEIN KINASE DOMAIN-CONTAINING PROTEIN"/>
    <property type="match status" value="1"/>
</dbReference>
<dbReference type="Pfam" id="PF00622">
    <property type="entry name" value="SPRY"/>
    <property type="match status" value="1"/>
</dbReference>
<dbReference type="SUPFAM" id="SSF49899">
    <property type="entry name" value="Concanavalin A-like lectins/glucanases"/>
    <property type="match status" value="1"/>
</dbReference>
<dbReference type="KEGG" id="acan:ACA1_069890"/>
<dbReference type="InterPro" id="IPR043136">
    <property type="entry name" value="B30.2/SPRY_sf"/>
</dbReference>
<dbReference type="Proteomes" id="UP000011083">
    <property type="component" value="Unassembled WGS sequence"/>
</dbReference>
<dbReference type="SUPFAM" id="SSF52047">
    <property type="entry name" value="RNI-like"/>
    <property type="match status" value="1"/>
</dbReference>
<dbReference type="Gene3D" id="2.60.120.920">
    <property type="match status" value="1"/>
</dbReference>
<keyword evidence="7" id="KW-1185">Reference proteome</keyword>
<reference evidence="6 7" key="1">
    <citation type="journal article" date="2013" name="Genome Biol.">
        <title>Genome of Acanthamoeba castellanii highlights extensive lateral gene transfer and early evolution of tyrosine kinase signaling.</title>
        <authorList>
            <person name="Clarke M."/>
            <person name="Lohan A.J."/>
            <person name="Liu B."/>
            <person name="Lagkouvardos I."/>
            <person name="Roy S."/>
            <person name="Zafar N."/>
            <person name="Bertelli C."/>
            <person name="Schilde C."/>
            <person name="Kianianmomeni A."/>
            <person name="Burglin T.R."/>
            <person name="Frech C."/>
            <person name="Turcotte B."/>
            <person name="Kopec K.O."/>
            <person name="Synnott J.M."/>
            <person name="Choo C."/>
            <person name="Paponov I."/>
            <person name="Finkler A."/>
            <person name="Soon Heng Tan C."/>
            <person name="Hutchins A.P."/>
            <person name="Weinmeier T."/>
            <person name="Rattei T."/>
            <person name="Chu J.S."/>
            <person name="Gimenez G."/>
            <person name="Irimia M."/>
            <person name="Rigden D.J."/>
            <person name="Fitzpatrick D.A."/>
            <person name="Lorenzo-Morales J."/>
            <person name="Bateman A."/>
            <person name="Chiu C.H."/>
            <person name="Tang P."/>
            <person name="Hegemann P."/>
            <person name="Fromm H."/>
            <person name="Raoult D."/>
            <person name="Greub G."/>
            <person name="Miranda-Saavedra D."/>
            <person name="Chen N."/>
            <person name="Nash P."/>
            <person name="Ginger M.L."/>
            <person name="Horn M."/>
            <person name="Schaap P."/>
            <person name="Caler L."/>
            <person name="Loftus B."/>
        </authorList>
    </citation>
    <scope>NUCLEOTIDE SEQUENCE [LARGE SCALE GENOMIC DNA]</scope>
    <source>
        <strain evidence="6 7">Neff</strain>
    </source>
</reference>
<dbReference type="GeneID" id="14924378"/>
<dbReference type="EMBL" id="KB007857">
    <property type="protein sequence ID" value="ELR23404.1"/>
    <property type="molecule type" value="Genomic_DNA"/>
</dbReference>
<feature type="region of interest" description="Disordered" evidence="4">
    <location>
        <begin position="1419"/>
        <end position="1443"/>
    </location>
</feature>
<dbReference type="Pfam" id="PF13857">
    <property type="entry name" value="Ank_5"/>
    <property type="match status" value="1"/>
</dbReference>
<evidence type="ECO:0000256" key="4">
    <source>
        <dbReference type="SAM" id="MobiDB-lite"/>
    </source>
</evidence>
<dbReference type="Gene3D" id="3.80.10.10">
    <property type="entry name" value="Ribonuclease Inhibitor"/>
    <property type="match status" value="1"/>
</dbReference>
<dbReference type="PROSITE" id="PS50297">
    <property type="entry name" value="ANK_REP_REGION"/>
    <property type="match status" value="7"/>
</dbReference>
<dbReference type="PROSITE" id="PS50088">
    <property type="entry name" value="ANK_REPEAT"/>
    <property type="match status" value="8"/>
</dbReference>
<feature type="repeat" description="ANK" evidence="3">
    <location>
        <begin position="932"/>
        <end position="964"/>
    </location>
</feature>
<feature type="repeat" description="ANK" evidence="3">
    <location>
        <begin position="590"/>
        <end position="622"/>
    </location>
</feature>
<dbReference type="Pfam" id="PF13637">
    <property type="entry name" value="Ank_4"/>
    <property type="match status" value="1"/>
</dbReference>
<feature type="domain" description="SPRY" evidence="5">
    <location>
        <begin position="102"/>
        <end position="256"/>
    </location>
</feature>
<feature type="non-terminal residue" evidence="6">
    <location>
        <position position="1470"/>
    </location>
</feature>
<feature type="repeat" description="ANK" evidence="3">
    <location>
        <begin position="732"/>
        <end position="764"/>
    </location>
</feature>
<evidence type="ECO:0000256" key="2">
    <source>
        <dbReference type="ARBA" id="ARBA00023043"/>
    </source>
</evidence>
<organism evidence="6 7">
    <name type="scientific">Acanthamoeba castellanii (strain ATCC 30010 / Neff)</name>
    <dbReference type="NCBI Taxonomy" id="1257118"/>
    <lineage>
        <taxon>Eukaryota</taxon>
        <taxon>Amoebozoa</taxon>
        <taxon>Discosea</taxon>
        <taxon>Longamoebia</taxon>
        <taxon>Centramoebida</taxon>
        <taxon>Acanthamoebidae</taxon>
        <taxon>Acanthamoeba</taxon>
    </lineage>
</organism>
<dbReference type="OrthoDB" id="76773at2759"/>
<feature type="compositionally biased region" description="Low complexity" evidence="4">
    <location>
        <begin position="1420"/>
        <end position="1432"/>
    </location>
</feature>
<dbReference type="CDD" id="cd11709">
    <property type="entry name" value="SPRY"/>
    <property type="match status" value="1"/>
</dbReference>
<dbReference type="InterPro" id="IPR003877">
    <property type="entry name" value="SPRY_dom"/>
</dbReference>
<evidence type="ECO:0000256" key="1">
    <source>
        <dbReference type="ARBA" id="ARBA00022737"/>
    </source>
</evidence>
<dbReference type="STRING" id="1257118.L8HCX5"/>
<gene>
    <name evidence="6" type="ORF">ACA1_069890</name>
</gene>
<dbReference type="PANTHER" id="PTHR24198:SF165">
    <property type="entry name" value="ANKYRIN REPEAT-CONTAINING PROTEIN-RELATED"/>
    <property type="match status" value="1"/>
</dbReference>
<dbReference type="Pfam" id="PF00023">
    <property type="entry name" value="Ank"/>
    <property type="match status" value="1"/>
</dbReference>
<keyword evidence="1" id="KW-0677">Repeat</keyword>
<keyword evidence="2 3" id="KW-0040">ANK repeat</keyword>
<protein>
    <submittedName>
        <fullName evidence="6">Ankyrin repeat and SPRY domain containing protein</fullName>
    </submittedName>
</protein>
<feature type="repeat" description="ANK" evidence="3">
    <location>
        <begin position="965"/>
        <end position="997"/>
    </location>
</feature>
<evidence type="ECO:0000256" key="3">
    <source>
        <dbReference type="PROSITE-ProRule" id="PRU00023"/>
    </source>
</evidence>
<feature type="repeat" description="ANK" evidence="3">
    <location>
        <begin position="1098"/>
        <end position="1130"/>
    </location>
</feature>
<feature type="repeat" description="ANK" evidence="3">
    <location>
        <begin position="1162"/>
        <end position="1194"/>
    </location>
</feature>
<sequence length="1470" mass="161418">QDRYGHTAWHYAVAANSPESLELLRSHTPSTLVVQAIGQWTDGPSDVKARLPLVEYNFADVHPSPSAVLSADRMRVMNGGSWTSVRATHGPPIAGSEWPRSYAYEVEIQSSSIMQIGWATKNAQFAGTQGVGDDAHAWAWDGCRKSIWNAKGGAAAILDDVAATWCDGDVLTFCVTFLSEAPSDPAADNIGAQSTSEAEIKREPRFVLCDFSVLVNGQDVGISSQTSLEVPEDNTLYPALSAERMQQVTANFGYSPFRYPLPEGYLPVAALSPDTLAAVQELHPALLGLKVEVGSPLHWAAQLGYTDLLKALLDPHKQNAYDLKRLLLVQNPEGCTPALVACRHGRLESLKLLLSYDPALTDDDSDVADKVGSATGKVKYEQLQVDFHKKTALMHACAAGQTEVARFLLKRTNASLTEVDDKDFLVTNYAVTSGNLELIDLLMAEDPDFAERSSSILSPLFYAARQGYVDVLRHLIEKHGIDPSVRDSNDHSLLHTAAYSGKVEVMQFLLDKGCCLVDDRTTADITPVLWACDGCSVSGVKYLISQGANIRDKAIRGMTALTFAIRGSNKQVAEWLIEEQGFSVNEADDEGNTPLIHACKHSELPFIKYLISKGAKTDVRGQHNYSPMHFAATQVNLEAIRYFLENGYAQPNELSSDGENVMFLLGFYGGKKEDSLEPSIETLTYLESKGVSLDNVDNTGNHLLSAIGSDDRLDVVKWLVETKGMPVNAANSEGTPLHFAVLRKATTIAHYLISRGADVNLITKSGDNILIYAALTDNLELLQHLLSPQFKGLKLSINDPNKDGMTPLLVACKSASLEVVEFLASQGASLDQVDKLNTSCFMIALRGGKQETVEWLLGRGFSIEEKDEEGKTPIFYAALHSVERVKRLLSLGARASVKDNLGYTPFLITEQAEVVKYLLDNDYASIHETNNAGQTALMFAATNGDIDLLEYLLSRGASLDEKDENERTIFMYAASGGHSKMIRHLIAKGVDVNAKDKSSMTAVFYAATNSLRVVELLVVNGARLNLRDKDNNSVVLNACFSGKTAIVKYLVSNGLASADDYNNQGMTAIMLACKGKGNLELVRFLHEHGALVDDVSKSATSTLIYAVDAQKSDIVSYLLANGADVRRREKNGKTALFFVVDSLETGRALVEHGADIHVKDDTGKTCLHFACFNGHLNWIRYLVEQGGKLEECDNSGINSILGVLASRNPEACAYVYSQLSSLDLAGKVANLNQALFDPLFETLKTNTTIHTLNLSDNGFDNTILPRLLDLLEYNQHLARIKLLDNALDVDDLMTLFECIEPEEQPKTERLKAFGCATTARNLAYRAKIMRTAFQMLMAARILLQPHPITLWLDDDPLPLEVIEIVVRQLDTYETLTDKEKSAIIAYAFDKENLGKDKWYFLKTCLPRFLFDIGTDDEDAAQAAPTQPPQTETRASTTAGMDENEEEWEDVDLASFVVPILSRLLRFIKRS</sequence>
<dbReference type="RefSeq" id="XP_004352932.1">
    <property type="nucleotide sequence ID" value="XM_004352880.1"/>
</dbReference>
<evidence type="ECO:0000313" key="6">
    <source>
        <dbReference type="EMBL" id="ELR23404.1"/>
    </source>
</evidence>
<dbReference type="VEuPathDB" id="AmoebaDB:ACA1_069890"/>
<dbReference type="InterPro" id="IPR032675">
    <property type="entry name" value="LRR_dom_sf"/>
</dbReference>
<evidence type="ECO:0000259" key="5">
    <source>
        <dbReference type="SMART" id="SM00449"/>
    </source>
</evidence>
<dbReference type="SUPFAM" id="SSF48403">
    <property type="entry name" value="Ankyrin repeat"/>
    <property type="match status" value="3"/>
</dbReference>
<name>L8HCX5_ACACF</name>
<dbReference type="InterPro" id="IPR002110">
    <property type="entry name" value="Ankyrin_rpt"/>
</dbReference>
<dbReference type="InterPro" id="IPR013320">
    <property type="entry name" value="ConA-like_dom_sf"/>
</dbReference>
<feature type="repeat" description="ANK" evidence="3">
    <location>
        <begin position="803"/>
        <end position="835"/>
    </location>
</feature>
<feature type="repeat" description="ANK" evidence="3">
    <location>
        <begin position="489"/>
        <end position="513"/>
    </location>
</feature>
<accession>L8HCX5</accession>
<dbReference type="SMART" id="SM00449">
    <property type="entry name" value="SPRY"/>
    <property type="match status" value="1"/>
</dbReference>